<evidence type="ECO:0000256" key="7">
    <source>
        <dbReference type="SAM" id="MobiDB-lite"/>
    </source>
</evidence>
<keyword evidence="4" id="KW-0677">Repeat</keyword>
<organism evidence="9 10">
    <name type="scientific">Notoacmeibacter ruber</name>
    <dbReference type="NCBI Taxonomy" id="2670375"/>
    <lineage>
        <taxon>Bacteria</taxon>
        <taxon>Pseudomonadati</taxon>
        <taxon>Pseudomonadota</taxon>
        <taxon>Alphaproteobacteria</taxon>
        <taxon>Hyphomicrobiales</taxon>
        <taxon>Notoacmeibacteraceae</taxon>
        <taxon>Notoacmeibacter</taxon>
    </lineage>
</organism>
<evidence type="ECO:0000256" key="2">
    <source>
        <dbReference type="ARBA" id="ARBA00022490"/>
    </source>
</evidence>
<gene>
    <name evidence="9" type="ORF">D8780_07240</name>
</gene>
<feature type="domain" description="Rhodanese" evidence="8">
    <location>
        <begin position="167"/>
        <end position="280"/>
    </location>
</feature>
<evidence type="ECO:0000256" key="6">
    <source>
        <dbReference type="RuleBase" id="RU000507"/>
    </source>
</evidence>
<dbReference type="PROSITE" id="PS00380">
    <property type="entry name" value="RHODANESE_1"/>
    <property type="match status" value="1"/>
</dbReference>
<feature type="region of interest" description="Disordered" evidence="7">
    <location>
        <begin position="269"/>
        <end position="288"/>
    </location>
</feature>
<dbReference type="CDD" id="cd01448">
    <property type="entry name" value="TST_Repeat_1"/>
    <property type="match status" value="1"/>
</dbReference>
<accession>A0A3L7JFF2</accession>
<dbReference type="FunFam" id="3.40.250.10:FF:000015">
    <property type="entry name" value="Sulfurtransferase"/>
    <property type="match status" value="1"/>
</dbReference>
<evidence type="ECO:0000256" key="4">
    <source>
        <dbReference type="ARBA" id="ARBA00022737"/>
    </source>
</evidence>
<dbReference type="PANTHER" id="PTHR11364:SF27">
    <property type="entry name" value="SULFURTRANSFERASE"/>
    <property type="match status" value="1"/>
</dbReference>
<dbReference type="InterPro" id="IPR001763">
    <property type="entry name" value="Rhodanese-like_dom"/>
</dbReference>
<dbReference type="SUPFAM" id="SSF52821">
    <property type="entry name" value="Rhodanese/Cell cycle control phosphatase"/>
    <property type="match status" value="2"/>
</dbReference>
<dbReference type="AlphaFoldDB" id="A0A3L7JFF2"/>
<evidence type="ECO:0000256" key="5">
    <source>
        <dbReference type="ARBA" id="ARBA00051793"/>
    </source>
</evidence>
<dbReference type="Proteomes" id="UP000281094">
    <property type="component" value="Unassembled WGS sequence"/>
</dbReference>
<dbReference type="GO" id="GO:0004792">
    <property type="term" value="F:thiosulfate-cyanide sulfurtransferase activity"/>
    <property type="evidence" value="ECO:0007669"/>
    <property type="project" value="InterPro"/>
</dbReference>
<dbReference type="NCBIfam" id="NF008557">
    <property type="entry name" value="PRK11493.1"/>
    <property type="match status" value="1"/>
</dbReference>
<dbReference type="CDD" id="cd01449">
    <property type="entry name" value="TST_Repeat_2"/>
    <property type="match status" value="1"/>
</dbReference>
<feature type="region of interest" description="Disordered" evidence="7">
    <location>
        <begin position="181"/>
        <end position="210"/>
    </location>
</feature>
<dbReference type="PROSITE" id="PS50206">
    <property type="entry name" value="RHODANESE_3"/>
    <property type="match status" value="2"/>
</dbReference>
<keyword evidence="10" id="KW-1185">Reference proteome</keyword>
<dbReference type="GO" id="GO:0016784">
    <property type="term" value="F:3-mercaptopyruvate sulfurtransferase activity"/>
    <property type="evidence" value="ECO:0007669"/>
    <property type="project" value="UniProtKB-EC"/>
</dbReference>
<evidence type="ECO:0000259" key="8">
    <source>
        <dbReference type="PROSITE" id="PS50206"/>
    </source>
</evidence>
<evidence type="ECO:0000313" key="9">
    <source>
        <dbReference type="EMBL" id="RLQ89467.1"/>
    </source>
</evidence>
<dbReference type="GO" id="GO:0005737">
    <property type="term" value="C:cytoplasm"/>
    <property type="evidence" value="ECO:0007669"/>
    <property type="project" value="UniProtKB-SubCell"/>
</dbReference>
<dbReference type="Gene3D" id="3.40.250.10">
    <property type="entry name" value="Rhodanese-like domain"/>
    <property type="match status" value="2"/>
</dbReference>
<keyword evidence="9" id="KW-0670">Pyruvate</keyword>
<protein>
    <recommendedName>
        <fullName evidence="6">Sulfurtransferase</fullName>
    </recommendedName>
</protein>
<keyword evidence="3 6" id="KW-0808">Transferase</keyword>
<dbReference type="InterPro" id="IPR036873">
    <property type="entry name" value="Rhodanese-like_dom_sf"/>
</dbReference>
<feature type="domain" description="Rhodanese" evidence="8">
    <location>
        <begin position="20"/>
        <end position="137"/>
    </location>
</feature>
<reference evidence="9 10" key="1">
    <citation type="submission" date="2018-10" db="EMBL/GenBank/DDBJ databases">
        <title>Notoacmeibacter sp. M2BS9Y-3-1, whole genome shotgun sequence.</title>
        <authorList>
            <person name="Tuo L."/>
        </authorList>
    </citation>
    <scope>NUCLEOTIDE SEQUENCE [LARGE SCALE GENOMIC DNA]</scope>
    <source>
        <strain evidence="9 10">M2BS9Y-3-1</strain>
    </source>
</reference>
<dbReference type="PROSITE" id="PS00683">
    <property type="entry name" value="RHODANESE_2"/>
    <property type="match status" value="1"/>
</dbReference>
<evidence type="ECO:0000256" key="1">
    <source>
        <dbReference type="ARBA" id="ARBA00004496"/>
    </source>
</evidence>
<dbReference type="PANTHER" id="PTHR11364">
    <property type="entry name" value="THIOSULFATE SULFERTANSFERASE"/>
    <property type="match status" value="1"/>
</dbReference>
<dbReference type="InterPro" id="IPR045078">
    <property type="entry name" value="TST/MPST-like"/>
</dbReference>
<keyword evidence="2" id="KW-0963">Cytoplasm</keyword>
<dbReference type="SMART" id="SM00450">
    <property type="entry name" value="RHOD"/>
    <property type="match status" value="2"/>
</dbReference>
<dbReference type="RefSeq" id="WP_121644996.1">
    <property type="nucleotide sequence ID" value="NZ_RCWN01000001.1"/>
</dbReference>
<dbReference type="EMBL" id="RCWN01000001">
    <property type="protein sequence ID" value="RLQ89467.1"/>
    <property type="molecule type" value="Genomic_DNA"/>
</dbReference>
<sequence length="288" mass="30804">MTDELPQPMVSAEWLEEHLHEPGLSILDASWYLPAQGRDAEEEYEAGHIPGAVFFDQDLVVEPGSDLPHTLPSPRHFAQHVGSMGVAVHDRIVVYDGPGFFTAPRVWWMLRTMGAKNVAVLSGGADGWKAEGRPVTKEPTKVAPCLFETDFDENAVVSLDEMKAVAGSGDAVIVDARPAGRFTGEEPEPREGMKSGHIPGSRNVPTTSLSKDGALKDEAALASLFEDAGVQKDRPVITSCGSGVTAAALLLALEQAGYENVRLYDGSWSEWGSRPETDVETGPARAGG</sequence>
<comment type="caution">
    <text evidence="9">The sequence shown here is derived from an EMBL/GenBank/DDBJ whole genome shotgun (WGS) entry which is preliminary data.</text>
</comment>
<feature type="compositionally biased region" description="Basic and acidic residues" evidence="7">
    <location>
        <begin position="183"/>
        <end position="194"/>
    </location>
</feature>
<name>A0A3L7JFF2_9HYPH</name>
<comment type="catalytic activity">
    <reaction evidence="5">
        <text>2-oxo-3-sulfanylpropanoate + [thioredoxin]-dithiol = [thioredoxin]-disulfide + hydrogen sulfide + pyruvate + H(+)</text>
        <dbReference type="Rhea" id="RHEA:21740"/>
        <dbReference type="Rhea" id="RHEA-COMP:10698"/>
        <dbReference type="Rhea" id="RHEA-COMP:10700"/>
        <dbReference type="ChEBI" id="CHEBI:15361"/>
        <dbReference type="ChEBI" id="CHEBI:15378"/>
        <dbReference type="ChEBI" id="CHEBI:29919"/>
        <dbReference type="ChEBI" id="CHEBI:29950"/>
        <dbReference type="ChEBI" id="CHEBI:50058"/>
        <dbReference type="ChEBI" id="CHEBI:57678"/>
        <dbReference type="EC" id="2.8.1.2"/>
    </reaction>
    <physiologicalReaction direction="left-to-right" evidence="5">
        <dbReference type="Rhea" id="RHEA:21741"/>
    </physiologicalReaction>
</comment>
<evidence type="ECO:0000313" key="10">
    <source>
        <dbReference type="Proteomes" id="UP000281094"/>
    </source>
</evidence>
<dbReference type="FunFam" id="3.40.250.10:FF:000001">
    <property type="entry name" value="Sulfurtransferase"/>
    <property type="match status" value="1"/>
</dbReference>
<evidence type="ECO:0000256" key="3">
    <source>
        <dbReference type="ARBA" id="ARBA00022679"/>
    </source>
</evidence>
<dbReference type="InterPro" id="IPR001307">
    <property type="entry name" value="Thiosulphate_STrfase_CS"/>
</dbReference>
<comment type="subcellular location">
    <subcellularLocation>
        <location evidence="1">Cytoplasm</location>
    </subcellularLocation>
</comment>
<proteinExistence type="predicted"/>
<dbReference type="Pfam" id="PF00581">
    <property type="entry name" value="Rhodanese"/>
    <property type="match status" value="2"/>
</dbReference>